<dbReference type="InterPro" id="IPR007267">
    <property type="entry name" value="GtrA_DPMS_TM"/>
</dbReference>
<feature type="transmembrane region" description="Helical" evidence="8">
    <location>
        <begin position="67"/>
        <end position="84"/>
    </location>
</feature>
<dbReference type="InterPro" id="IPR016480">
    <property type="entry name" value="Glc_translocase_bactprenl-link"/>
</dbReference>
<accession>A0A097R3F2</accession>
<dbReference type="eggNOG" id="COG2246">
    <property type="taxonomic scope" value="Bacteria"/>
</dbReference>
<dbReference type="GO" id="GO:0000271">
    <property type="term" value="P:polysaccharide biosynthetic process"/>
    <property type="evidence" value="ECO:0007669"/>
    <property type="project" value="InterPro"/>
</dbReference>
<keyword evidence="3 8" id="KW-0812">Transmembrane</keyword>
<evidence type="ECO:0000313" key="10">
    <source>
        <dbReference type="EMBL" id="AIU73248.1"/>
    </source>
</evidence>
<feature type="transmembrane region" description="Helical" evidence="8">
    <location>
        <begin position="90"/>
        <end position="110"/>
    </location>
</feature>
<dbReference type="PANTHER" id="PTHR38459:SF1">
    <property type="entry name" value="PROPHAGE BACTOPRENOL-LINKED GLUCOSE TRANSLOCASE HOMOLOG"/>
    <property type="match status" value="1"/>
</dbReference>
<name>A0A097R3F2_HAFAL</name>
<evidence type="ECO:0000259" key="9">
    <source>
        <dbReference type="Pfam" id="PF04138"/>
    </source>
</evidence>
<keyword evidence="2 7" id="KW-0813">Transport</keyword>
<dbReference type="Pfam" id="PF04138">
    <property type="entry name" value="GtrA_DPMS_TM"/>
    <property type="match status" value="1"/>
</dbReference>
<dbReference type="OrthoDB" id="5616234at2"/>
<dbReference type="AlphaFoldDB" id="A0A097R3F2"/>
<protein>
    <recommendedName>
        <fullName evidence="7">Bactoprenol-linked glucose translocase</fullName>
    </recommendedName>
</protein>
<comment type="subcellular location">
    <subcellularLocation>
        <location evidence="1">Membrane</location>
        <topology evidence="1">Multi-pass membrane protein</topology>
    </subcellularLocation>
</comment>
<keyword evidence="11" id="KW-1185">Reference proteome</keyword>
<reference evidence="10 11" key="1">
    <citation type="journal article" date="2014" name="Gut Pathog.">
        <title>Gene clusters of Hafnia alvei strain FB1 important in survival and pathogenesis: a draft genome perspective.</title>
        <authorList>
            <person name="Tan J.Y."/>
            <person name="Yin W.F."/>
            <person name="Chan K.G."/>
        </authorList>
    </citation>
    <scope>NUCLEOTIDE SEQUENCE [LARGE SCALE GENOMIC DNA]</scope>
    <source>
        <strain evidence="10 11">FB1</strain>
    </source>
</reference>
<feature type="transmembrane region" description="Helical" evidence="8">
    <location>
        <begin position="12"/>
        <end position="30"/>
    </location>
</feature>
<keyword evidence="4 8" id="KW-1133">Transmembrane helix</keyword>
<proteinExistence type="inferred from homology"/>
<dbReference type="PANTHER" id="PTHR38459">
    <property type="entry name" value="PROPHAGE BACTOPRENOL-LINKED GLUCOSE TRANSLOCASE HOMOLOG"/>
    <property type="match status" value="1"/>
</dbReference>
<feature type="transmembrane region" description="Helical" evidence="8">
    <location>
        <begin position="36"/>
        <end position="55"/>
    </location>
</feature>
<dbReference type="HOGENOM" id="CLU_141008_0_0_6"/>
<organism evidence="10 11">
    <name type="scientific">Hafnia alvei FB1</name>
    <dbReference type="NCBI Taxonomy" id="1453496"/>
    <lineage>
        <taxon>Bacteria</taxon>
        <taxon>Pseudomonadati</taxon>
        <taxon>Pseudomonadota</taxon>
        <taxon>Gammaproteobacteria</taxon>
        <taxon>Enterobacterales</taxon>
        <taxon>Hafniaceae</taxon>
        <taxon>Hafnia</taxon>
    </lineage>
</organism>
<evidence type="ECO:0000256" key="4">
    <source>
        <dbReference type="ARBA" id="ARBA00022989"/>
    </source>
</evidence>
<evidence type="ECO:0000256" key="8">
    <source>
        <dbReference type="SAM" id="Phobius"/>
    </source>
</evidence>
<evidence type="ECO:0000256" key="7">
    <source>
        <dbReference type="PIRNR" id="PIRNR006298"/>
    </source>
</evidence>
<evidence type="ECO:0000256" key="3">
    <source>
        <dbReference type="ARBA" id="ARBA00022692"/>
    </source>
</evidence>
<dbReference type="RefSeq" id="WP_025796609.1">
    <property type="nucleotide sequence ID" value="NZ_CP009706.1"/>
</dbReference>
<evidence type="ECO:0000256" key="5">
    <source>
        <dbReference type="ARBA" id="ARBA00023136"/>
    </source>
</evidence>
<evidence type="ECO:0000313" key="11">
    <source>
        <dbReference type="Proteomes" id="UP000029986"/>
    </source>
</evidence>
<dbReference type="EMBL" id="CP009706">
    <property type="protein sequence ID" value="AIU73248.1"/>
    <property type="molecule type" value="Genomic_DNA"/>
</dbReference>
<dbReference type="KEGG" id="hav:AT03_13160"/>
<evidence type="ECO:0000256" key="6">
    <source>
        <dbReference type="ARBA" id="ARBA00025595"/>
    </source>
</evidence>
<dbReference type="InterPro" id="IPR051401">
    <property type="entry name" value="GtrA_CellWall_Glycosyl"/>
</dbReference>
<comment type="similarity">
    <text evidence="7">Belongs to the gtrA family.</text>
</comment>
<gene>
    <name evidence="10" type="ORF">AT03_13160</name>
</gene>
<evidence type="ECO:0000256" key="1">
    <source>
        <dbReference type="ARBA" id="ARBA00004141"/>
    </source>
</evidence>
<dbReference type="PATRIC" id="fig|1453496.5.peg.2680"/>
<keyword evidence="5 8" id="KW-0472">Membrane</keyword>
<dbReference type="GO" id="GO:0005886">
    <property type="term" value="C:plasma membrane"/>
    <property type="evidence" value="ECO:0007669"/>
    <property type="project" value="TreeGrafter"/>
</dbReference>
<dbReference type="Proteomes" id="UP000029986">
    <property type="component" value="Chromosome"/>
</dbReference>
<evidence type="ECO:0000256" key="2">
    <source>
        <dbReference type="ARBA" id="ARBA00022448"/>
    </source>
</evidence>
<dbReference type="PIRSF" id="PIRSF006298">
    <property type="entry name" value="GtrA_prd"/>
    <property type="match status" value="1"/>
</dbReference>
<comment type="function">
    <text evidence="6 7">Involved in O antigen modification. Involved in the translocation of bactoprenol-linked glucose across the cytoplasmic membrane.</text>
</comment>
<sequence length="121" mass="13531">MLKLFSRYISVGVVNTAIHWMVFAIIFYGVKDDQALSNFAAFCVAVTFSFFANARFTFKAQTTTMRYMLYIGFMGALSVATGWASQACGLPPIFTLVAFSAISLVCGFFYSKFIVFRSEKQ</sequence>
<feature type="domain" description="GtrA/DPMS transmembrane" evidence="9">
    <location>
        <begin position="7"/>
        <end position="116"/>
    </location>
</feature>